<evidence type="ECO:0000313" key="2">
    <source>
        <dbReference type="EMBL" id="PDT43834.1"/>
    </source>
</evidence>
<sequence length="214" mass="22979">MARGLLNWVYPDALHVVGAMSAAVAERRLPTVDRDAEAPDLFGSRYRRTTQALRQLAKAFPSASGRVPASSFSIVLIEPMLWTRFEAAQGGLSTHVHVTGPQPGDLVLVSGEAVIVAVAVGRLTMAEAVHLGLVRLYGSERQKADFIGAYRSISGRSPDAYQSGHLIRPNPANEVRGAAMPFMRPAPMSLAARVTSRSPASEVRGEDACEPVRH</sequence>
<dbReference type="EMBL" id="NWTC01000057">
    <property type="protein sequence ID" value="PDT43834.1"/>
    <property type="molecule type" value="Genomic_DNA"/>
</dbReference>
<reference evidence="2 3" key="1">
    <citation type="submission" date="2017-09" db="EMBL/GenBank/DDBJ databases">
        <title>Comparative genomics of rhizobia isolated from Phaseolus vulgaris in China.</title>
        <authorList>
            <person name="Tong W."/>
        </authorList>
    </citation>
    <scope>NUCLEOTIDE SEQUENCE [LARGE SCALE GENOMIC DNA]</scope>
    <source>
        <strain evidence="2 3">PCH1</strain>
    </source>
</reference>
<organism evidence="2 3">
    <name type="scientific">Rhizobium fredii</name>
    <name type="common">Sinorhizobium fredii</name>
    <dbReference type="NCBI Taxonomy" id="380"/>
    <lineage>
        <taxon>Bacteria</taxon>
        <taxon>Pseudomonadati</taxon>
        <taxon>Pseudomonadota</taxon>
        <taxon>Alphaproteobacteria</taxon>
        <taxon>Hyphomicrobiales</taxon>
        <taxon>Rhizobiaceae</taxon>
        <taxon>Sinorhizobium/Ensifer group</taxon>
        <taxon>Sinorhizobium</taxon>
    </lineage>
</organism>
<comment type="caution">
    <text evidence="2">The sequence shown here is derived from an EMBL/GenBank/DDBJ whole genome shotgun (WGS) entry which is preliminary data.</text>
</comment>
<feature type="compositionally biased region" description="Basic and acidic residues" evidence="1">
    <location>
        <begin position="203"/>
        <end position="214"/>
    </location>
</feature>
<feature type="region of interest" description="Disordered" evidence="1">
    <location>
        <begin position="193"/>
        <end position="214"/>
    </location>
</feature>
<evidence type="ECO:0000256" key="1">
    <source>
        <dbReference type="SAM" id="MobiDB-lite"/>
    </source>
</evidence>
<name>A0A2A6LMM7_RHIFR</name>
<accession>A0A2A6LMM7</accession>
<dbReference type="Proteomes" id="UP000220353">
    <property type="component" value="Unassembled WGS sequence"/>
</dbReference>
<proteinExistence type="predicted"/>
<gene>
    <name evidence="2" type="ORF">CO661_32775</name>
</gene>
<protein>
    <submittedName>
        <fullName evidence="2">Uncharacterized protein</fullName>
    </submittedName>
</protein>
<dbReference type="AlphaFoldDB" id="A0A2A6LMM7"/>
<evidence type="ECO:0000313" key="3">
    <source>
        <dbReference type="Proteomes" id="UP000220353"/>
    </source>
</evidence>